<evidence type="ECO:0000313" key="10">
    <source>
        <dbReference type="Proteomes" id="UP000193467"/>
    </source>
</evidence>
<feature type="transmembrane region" description="Helical" evidence="8">
    <location>
        <begin position="375"/>
        <end position="404"/>
    </location>
</feature>
<feature type="transmembrane region" description="Helical" evidence="8">
    <location>
        <begin position="191"/>
        <end position="214"/>
    </location>
</feature>
<feature type="transmembrane region" description="Helical" evidence="8">
    <location>
        <begin position="129"/>
        <end position="149"/>
    </location>
</feature>
<sequence length="493" mass="53571">MAPLVPSTALKLTQIVFAVIFCLTCAGVIFGFAVLKPVLVAEGVYSDYCEPGERRRDSDTGAWRVCEGQDTRLNLAFTIAAGVTNIACLPIGFTLDTLGPKKTSILGAVLFAIGNFLFGLGYRSRWMDTYVLGFVFLALGGPLIFLPSFHLSNAFPAYSGLILSAVTGAFDASSLPYVFYRAAYDATDGRLTLRIFFFGYMILPVIVILEQLFIAPSTIYSRLAATADEETPATRPELTPNPSSFNPESSQFAMTASAFSRIHYGDDHDDEEGMVKTHSDKDPIVGTMYGQTAWEQITSSWYFVLAAFVCIHMLRINYYILSCFSQLEHYTGDTISAESLTKIFTLLLPLGGFVGIPLVGFLLDYRPWLDVGAVLAAMGLLFGILGMMPSFGAQVAGIVFFCLFRPLMYTSVSDAFAKIFGFQTFGTVYGSAMTLSGLVGLANAPLDVFVKTTLQSNFLPVDIALVVLGFLSSSALIYKIWKATSGARGVQLE</sequence>
<comment type="caution">
    <text evidence="9">The sequence shown here is derived from an EMBL/GenBank/DDBJ whole genome shotgun (WGS) entry which is preliminary data.</text>
</comment>
<feature type="transmembrane region" description="Helical" evidence="8">
    <location>
        <begin position="155"/>
        <end position="179"/>
    </location>
</feature>
<keyword evidence="10" id="KW-1185">Reference proteome</keyword>
<feature type="region of interest" description="Disordered" evidence="7">
    <location>
        <begin position="230"/>
        <end position="249"/>
    </location>
</feature>
<dbReference type="InterPro" id="IPR036259">
    <property type="entry name" value="MFS_trans_sf"/>
</dbReference>
<evidence type="ECO:0000256" key="6">
    <source>
        <dbReference type="ARBA" id="ARBA00023136"/>
    </source>
</evidence>
<comment type="similarity">
    <text evidence="2">Belongs to the SLC43A transporter (TC 2.A.1.44) family.</text>
</comment>
<keyword evidence="5 8" id="KW-1133">Transmembrane helix</keyword>
<evidence type="ECO:0000256" key="8">
    <source>
        <dbReference type="SAM" id="Phobius"/>
    </source>
</evidence>
<protein>
    <recommendedName>
        <fullName evidence="11">Major facilitator superfamily domain-containing protein</fullName>
    </recommendedName>
</protein>
<dbReference type="Gene3D" id="1.20.1250.20">
    <property type="entry name" value="MFS general substrate transporter like domains"/>
    <property type="match status" value="1"/>
</dbReference>
<feature type="transmembrane region" description="Helical" evidence="8">
    <location>
        <begin position="301"/>
        <end position="322"/>
    </location>
</feature>
<comment type="subcellular location">
    <subcellularLocation>
        <location evidence="1">Membrane</location>
        <topology evidence="1">Multi-pass membrane protein</topology>
    </subcellularLocation>
</comment>
<reference evidence="9 10" key="1">
    <citation type="submission" date="2016-07" db="EMBL/GenBank/DDBJ databases">
        <title>Pervasive Adenine N6-methylation of Active Genes in Fungi.</title>
        <authorList>
            <consortium name="DOE Joint Genome Institute"/>
            <person name="Mondo S.J."/>
            <person name="Dannebaum R.O."/>
            <person name="Kuo R.C."/>
            <person name="Labutti K."/>
            <person name="Haridas S."/>
            <person name="Kuo A."/>
            <person name="Salamov A."/>
            <person name="Ahrendt S.R."/>
            <person name="Lipzen A."/>
            <person name="Sullivan W."/>
            <person name="Andreopoulos W.B."/>
            <person name="Clum A."/>
            <person name="Lindquist E."/>
            <person name="Daum C."/>
            <person name="Ramamoorthy G.K."/>
            <person name="Gryganskyi A."/>
            <person name="Culley D."/>
            <person name="Magnuson J.K."/>
            <person name="James T.Y."/>
            <person name="O'Malley M.A."/>
            <person name="Stajich J.E."/>
            <person name="Spatafora J.W."/>
            <person name="Visel A."/>
            <person name="Grigoriev I.V."/>
        </authorList>
    </citation>
    <scope>NUCLEOTIDE SEQUENCE [LARGE SCALE GENOMIC DNA]</scope>
    <source>
        <strain evidence="9 10">62-1032</strain>
    </source>
</reference>
<keyword evidence="6 8" id="KW-0472">Membrane</keyword>
<evidence type="ECO:0000313" key="9">
    <source>
        <dbReference type="EMBL" id="ORY59893.1"/>
    </source>
</evidence>
<dbReference type="PANTHER" id="PTHR20772:SF2">
    <property type="entry name" value="PROTEIN FMP42"/>
    <property type="match status" value="1"/>
</dbReference>
<organism evidence="9 10">
    <name type="scientific">Leucosporidium creatinivorum</name>
    <dbReference type="NCBI Taxonomy" id="106004"/>
    <lineage>
        <taxon>Eukaryota</taxon>
        <taxon>Fungi</taxon>
        <taxon>Dikarya</taxon>
        <taxon>Basidiomycota</taxon>
        <taxon>Pucciniomycotina</taxon>
        <taxon>Microbotryomycetes</taxon>
        <taxon>Leucosporidiales</taxon>
        <taxon>Leucosporidium</taxon>
    </lineage>
</organism>
<dbReference type="OrthoDB" id="330047at2759"/>
<accession>A0A1Y2DKW4</accession>
<keyword evidence="3" id="KW-0813">Transport</keyword>
<keyword evidence="4 8" id="KW-0812">Transmembrane</keyword>
<dbReference type="PANTHER" id="PTHR20772">
    <property type="entry name" value="PROTEIN FMP42"/>
    <property type="match status" value="1"/>
</dbReference>
<dbReference type="SUPFAM" id="SSF103473">
    <property type="entry name" value="MFS general substrate transporter"/>
    <property type="match status" value="1"/>
</dbReference>
<feature type="transmembrane region" description="Helical" evidence="8">
    <location>
        <begin position="416"/>
        <end position="438"/>
    </location>
</feature>
<feature type="compositionally biased region" description="Polar residues" evidence="7">
    <location>
        <begin position="240"/>
        <end position="249"/>
    </location>
</feature>
<dbReference type="AlphaFoldDB" id="A0A1Y2DKW4"/>
<feature type="transmembrane region" description="Helical" evidence="8">
    <location>
        <begin position="73"/>
        <end position="93"/>
    </location>
</feature>
<gene>
    <name evidence="9" type="ORF">BCR35DRAFT_355275</name>
</gene>
<feature type="transmembrane region" description="Helical" evidence="8">
    <location>
        <begin position="343"/>
        <end position="363"/>
    </location>
</feature>
<dbReference type="STRING" id="106004.A0A1Y2DKW4"/>
<proteinExistence type="inferred from homology"/>
<evidence type="ECO:0000256" key="7">
    <source>
        <dbReference type="SAM" id="MobiDB-lite"/>
    </source>
</evidence>
<evidence type="ECO:0000256" key="5">
    <source>
        <dbReference type="ARBA" id="ARBA00022989"/>
    </source>
</evidence>
<dbReference type="InParanoid" id="A0A1Y2DKW4"/>
<feature type="transmembrane region" description="Helical" evidence="8">
    <location>
        <begin position="12"/>
        <end position="35"/>
    </location>
</feature>
<dbReference type="GO" id="GO:0000329">
    <property type="term" value="C:fungal-type vacuole membrane"/>
    <property type="evidence" value="ECO:0007669"/>
    <property type="project" value="TreeGrafter"/>
</dbReference>
<feature type="transmembrane region" description="Helical" evidence="8">
    <location>
        <begin position="105"/>
        <end position="122"/>
    </location>
</feature>
<dbReference type="Proteomes" id="UP000193467">
    <property type="component" value="Unassembled WGS sequence"/>
</dbReference>
<evidence type="ECO:0000256" key="2">
    <source>
        <dbReference type="ARBA" id="ARBA00006595"/>
    </source>
</evidence>
<dbReference type="InterPro" id="IPR052599">
    <property type="entry name" value="SLC43A_AATransporter"/>
</dbReference>
<feature type="transmembrane region" description="Helical" evidence="8">
    <location>
        <begin position="458"/>
        <end position="478"/>
    </location>
</feature>
<dbReference type="EMBL" id="MCGR01000075">
    <property type="protein sequence ID" value="ORY59893.1"/>
    <property type="molecule type" value="Genomic_DNA"/>
</dbReference>
<evidence type="ECO:0000256" key="1">
    <source>
        <dbReference type="ARBA" id="ARBA00004141"/>
    </source>
</evidence>
<evidence type="ECO:0000256" key="3">
    <source>
        <dbReference type="ARBA" id="ARBA00022448"/>
    </source>
</evidence>
<evidence type="ECO:0000256" key="4">
    <source>
        <dbReference type="ARBA" id="ARBA00022692"/>
    </source>
</evidence>
<evidence type="ECO:0008006" key="11">
    <source>
        <dbReference type="Google" id="ProtNLM"/>
    </source>
</evidence>
<name>A0A1Y2DKW4_9BASI</name>